<sequence>MFMPKTQVDTSLSTLHLSNVNDLRKDISTSFFDQWITNPTLSVTSFFVISATVSSYGWFLKWNVAEEQERRQIYTVKYWLKFYIHRMIRLLPAYFYTLITVTYKSTNHSYSSAWPQTDPYVQCRKHWLEHLLLLNCFGKATCLGWTWYVSAEFFCYLASPIFLITLAINSWIGIAVSIFTIGCSSVYAAFLIFRDNLPPVPLIWSIQYGYDIEYYHHVTSVYIRPEQHISAYVIGLLLGYLLTTLKRESQRNTSLNTRVWLGWLIASSFGFISLFGLYPVIQKLPNVHISSEKFQAYLVHMVHIASVLQGQRFPLVYRGRYQIFAYVSKTVLLSYFFALFAAFIAEYPAMNLERIIFSKKSIPNGRMPNEDTKKLMHYGHKTDLVANDQQNVNEMINRR</sequence>
<keyword evidence="1" id="KW-1133">Transmembrane helix</keyword>
<keyword evidence="1" id="KW-0472">Membrane</keyword>
<dbReference type="Pfam" id="PF01757">
    <property type="entry name" value="Acyl_transf_3"/>
    <property type="match status" value="1"/>
</dbReference>
<gene>
    <name evidence="3" type="ORF">ASIM_LOCUS10146</name>
</gene>
<evidence type="ECO:0000313" key="3">
    <source>
        <dbReference type="EMBL" id="VDK42432.1"/>
    </source>
</evidence>
<feature type="transmembrane region" description="Helical" evidence="1">
    <location>
        <begin position="323"/>
        <end position="345"/>
    </location>
</feature>
<evidence type="ECO:0000259" key="2">
    <source>
        <dbReference type="Pfam" id="PF01757"/>
    </source>
</evidence>
<proteinExistence type="predicted"/>
<dbReference type="InterPro" id="IPR002656">
    <property type="entry name" value="Acyl_transf_3_dom"/>
</dbReference>
<dbReference type="OrthoDB" id="207378at2759"/>
<dbReference type="InterPro" id="IPR052728">
    <property type="entry name" value="O2_lipid_transport_reg"/>
</dbReference>
<accession>A0A0M3JRP2</accession>
<keyword evidence="4" id="KW-1185">Reference proteome</keyword>
<keyword evidence="1" id="KW-0812">Transmembrane</keyword>
<evidence type="ECO:0000313" key="5">
    <source>
        <dbReference type="WBParaSite" id="ASIM_0001058801-mRNA-1"/>
    </source>
</evidence>
<feature type="transmembrane region" description="Helical" evidence="1">
    <location>
        <begin position="83"/>
        <end position="103"/>
    </location>
</feature>
<dbReference type="PANTHER" id="PTHR11161:SF70">
    <property type="entry name" value="ACYLTRANSFERASE 3 DOMAIN-CONTAINING PROTEIN"/>
    <property type="match status" value="1"/>
</dbReference>
<evidence type="ECO:0000256" key="1">
    <source>
        <dbReference type="SAM" id="Phobius"/>
    </source>
</evidence>
<dbReference type="AlphaFoldDB" id="A0A0M3JRP2"/>
<dbReference type="Proteomes" id="UP000267096">
    <property type="component" value="Unassembled WGS sequence"/>
</dbReference>
<reference evidence="5" key="1">
    <citation type="submission" date="2017-02" db="UniProtKB">
        <authorList>
            <consortium name="WormBaseParasite"/>
        </authorList>
    </citation>
    <scope>IDENTIFICATION</scope>
</reference>
<dbReference type="GO" id="GO:0016747">
    <property type="term" value="F:acyltransferase activity, transferring groups other than amino-acyl groups"/>
    <property type="evidence" value="ECO:0007669"/>
    <property type="project" value="InterPro"/>
</dbReference>
<reference evidence="3 4" key="2">
    <citation type="submission" date="2018-11" db="EMBL/GenBank/DDBJ databases">
        <authorList>
            <consortium name="Pathogen Informatics"/>
        </authorList>
    </citation>
    <scope>NUCLEOTIDE SEQUENCE [LARGE SCALE GENOMIC DNA]</scope>
</reference>
<dbReference type="WBParaSite" id="ASIM_0001058801-mRNA-1">
    <property type="protein sequence ID" value="ASIM_0001058801-mRNA-1"/>
    <property type="gene ID" value="ASIM_0001058801"/>
</dbReference>
<feature type="transmembrane region" description="Helical" evidence="1">
    <location>
        <begin position="171"/>
        <end position="193"/>
    </location>
</feature>
<feature type="transmembrane region" description="Helical" evidence="1">
    <location>
        <begin position="41"/>
        <end position="62"/>
    </location>
</feature>
<feature type="transmembrane region" description="Helical" evidence="1">
    <location>
        <begin position="145"/>
        <end position="164"/>
    </location>
</feature>
<dbReference type="EMBL" id="UYRR01030986">
    <property type="protein sequence ID" value="VDK42432.1"/>
    <property type="molecule type" value="Genomic_DNA"/>
</dbReference>
<dbReference type="PANTHER" id="PTHR11161">
    <property type="entry name" value="O-ACYLTRANSFERASE"/>
    <property type="match status" value="1"/>
</dbReference>
<protein>
    <submittedName>
        <fullName evidence="5">Acyl_transf_3 domain-containing protein</fullName>
    </submittedName>
</protein>
<feature type="transmembrane region" description="Helical" evidence="1">
    <location>
        <begin position="259"/>
        <end position="281"/>
    </location>
</feature>
<organism evidence="5">
    <name type="scientific">Anisakis simplex</name>
    <name type="common">Herring worm</name>
    <dbReference type="NCBI Taxonomy" id="6269"/>
    <lineage>
        <taxon>Eukaryota</taxon>
        <taxon>Metazoa</taxon>
        <taxon>Ecdysozoa</taxon>
        <taxon>Nematoda</taxon>
        <taxon>Chromadorea</taxon>
        <taxon>Rhabditida</taxon>
        <taxon>Spirurina</taxon>
        <taxon>Ascaridomorpha</taxon>
        <taxon>Ascaridoidea</taxon>
        <taxon>Anisakidae</taxon>
        <taxon>Anisakis</taxon>
        <taxon>Anisakis simplex complex</taxon>
    </lineage>
</organism>
<feature type="transmembrane region" description="Helical" evidence="1">
    <location>
        <begin position="229"/>
        <end position="247"/>
    </location>
</feature>
<name>A0A0M3JRP2_ANISI</name>
<evidence type="ECO:0000313" key="4">
    <source>
        <dbReference type="Proteomes" id="UP000267096"/>
    </source>
</evidence>
<feature type="domain" description="Acyltransferase 3" evidence="2">
    <location>
        <begin position="37"/>
        <end position="343"/>
    </location>
</feature>